<name>A0ABR3RVF7_9PLEO</name>
<protein>
    <submittedName>
        <fullName evidence="2">Uncharacterized protein</fullName>
    </submittedName>
</protein>
<sequence length="345" mass="38801">MDDAYSDELLAQLRRRSTFGAFISRHDFQLRSSSSGGDSLDRSETLPSKQLRDEVGNSAPHFFSEFPEYAPSVQAILETEMPAVQKISKIAAEILRTDGSPVPTMDIPGKASIEEEDTFNDPKRAAETPEIAEEDVEAEYMDEPEEPDAEGLDTFIADDSPEDLEGVPKELKTDETGSKVEDLESTKLEEKDPCDCPGLVPKEPETSDPETPVVQEEFEEKTEAEATEDWANSGIEIPDKAIIIRKHALKSAFKRFYKIFHGFAFQNTIKSVIESLFHLGSDHTPTAIENTIKNAFTSVFEIFCKRKCAPRHTFKNTLKCLHGYVLKITFYHVFDITNGFRRSTF</sequence>
<evidence type="ECO:0000313" key="2">
    <source>
        <dbReference type="EMBL" id="KAL1608410.1"/>
    </source>
</evidence>
<accession>A0ABR3RVF7</accession>
<evidence type="ECO:0000313" key="3">
    <source>
        <dbReference type="Proteomes" id="UP001521785"/>
    </source>
</evidence>
<dbReference type="Proteomes" id="UP001521785">
    <property type="component" value="Unassembled WGS sequence"/>
</dbReference>
<dbReference type="EMBL" id="JAKJXO020000003">
    <property type="protein sequence ID" value="KAL1608410.1"/>
    <property type="molecule type" value="Genomic_DNA"/>
</dbReference>
<feature type="region of interest" description="Disordered" evidence="1">
    <location>
        <begin position="115"/>
        <end position="213"/>
    </location>
</feature>
<evidence type="ECO:0000256" key="1">
    <source>
        <dbReference type="SAM" id="MobiDB-lite"/>
    </source>
</evidence>
<proteinExistence type="predicted"/>
<organism evidence="2 3">
    <name type="scientific">Paraconiothyrium brasiliense</name>
    <dbReference type="NCBI Taxonomy" id="300254"/>
    <lineage>
        <taxon>Eukaryota</taxon>
        <taxon>Fungi</taxon>
        <taxon>Dikarya</taxon>
        <taxon>Ascomycota</taxon>
        <taxon>Pezizomycotina</taxon>
        <taxon>Dothideomycetes</taxon>
        <taxon>Pleosporomycetidae</taxon>
        <taxon>Pleosporales</taxon>
        <taxon>Massarineae</taxon>
        <taxon>Didymosphaeriaceae</taxon>
        <taxon>Paraconiothyrium</taxon>
    </lineage>
</organism>
<reference evidence="2 3" key="1">
    <citation type="submission" date="2024-02" db="EMBL/GenBank/DDBJ databases">
        <title>De novo assembly and annotation of 12 fungi associated with fruit tree decline syndrome in Ontario, Canada.</title>
        <authorList>
            <person name="Sulman M."/>
            <person name="Ellouze W."/>
            <person name="Ilyukhin E."/>
        </authorList>
    </citation>
    <scope>NUCLEOTIDE SEQUENCE [LARGE SCALE GENOMIC DNA]</scope>
    <source>
        <strain evidence="2 3">M42-189</strain>
    </source>
</reference>
<keyword evidence="3" id="KW-1185">Reference proteome</keyword>
<gene>
    <name evidence="2" type="ORF">SLS60_003352</name>
</gene>
<feature type="compositionally biased region" description="Acidic residues" evidence="1">
    <location>
        <begin position="130"/>
        <end position="151"/>
    </location>
</feature>
<comment type="caution">
    <text evidence="2">The sequence shown here is derived from an EMBL/GenBank/DDBJ whole genome shotgun (WGS) entry which is preliminary data.</text>
</comment>
<feature type="compositionally biased region" description="Basic and acidic residues" evidence="1">
    <location>
        <begin position="166"/>
        <end position="194"/>
    </location>
</feature>